<dbReference type="RefSeq" id="WP_380665122.1">
    <property type="nucleotide sequence ID" value="NZ_JBHTCJ010000002.1"/>
</dbReference>
<dbReference type="PANTHER" id="PTHR35802:SF1">
    <property type="entry name" value="PROTEASE SYNTHASE AND SPORULATION PROTEIN PAI 2"/>
    <property type="match status" value="1"/>
</dbReference>
<protein>
    <submittedName>
        <fullName evidence="2">FMN-binding negative transcriptional regulator</fullName>
    </submittedName>
</protein>
<dbReference type="EMBL" id="JBHTCJ010000002">
    <property type="protein sequence ID" value="MFC7340865.1"/>
    <property type="molecule type" value="Genomic_DNA"/>
</dbReference>
<dbReference type="Gene3D" id="2.30.110.10">
    <property type="entry name" value="Electron Transport, Fmn-binding Protein, Chain A"/>
    <property type="match status" value="1"/>
</dbReference>
<dbReference type="PANTHER" id="PTHR35802">
    <property type="entry name" value="PROTEASE SYNTHASE AND SPORULATION PROTEIN PAI 2"/>
    <property type="match status" value="1"/>
</dbReference>
<keyword evidence="3" id="KW-1185">Reference proteome</keyword>
<comment type="caution">
    <text evidence="2">The sequence shown here is derived from an EMBL/GenBank/DDBJ whole genome shotgun (WGS) entry which is preliminary data.</text>
</comment>
<evidence type="ECO:0000256" key="1">
    <source>
        <dbReference type="SAM" id="MobiDB-lite"/>
    </source>
</evidence>
<organism evidence="2 3">
    <name type="scientific">Saccharopolyspora griseoalba</name>
    <dbReference type="NCBI Taxonomy" id="1431848"/>
    <lineage>
        <taxon>Bacteria</taxon>
        <taxon>Bacillati</taxon>
        <taxon>Actinomycetota</taxon>
        <taxon>Actinomycetes</taxon>
        <taxon>Pseudonocardiales</taxon>
        <taxon>Pseudonocardiaceae</taxon>
        <taxon>Saccharopolyspora</taxon>
    </lineage>
</organism>
<sequence>MRMLVHPWDRARDDQEWQDWLAAGHDFGQLVAVDPDRRPIVQPTHFALDGDRVLLHLARPNPIWAALEHDPRCVLSVVDDYAYVPGPWRAEGATSPSAGVPTSHYAAVQLSGTAELIDDPERKAALLREQMAHFQPDGGTDPVRPEEGPFHRMLPGIRGVVLHVESVTAKFKYDAHKSAELRESVASRLAERGGRDAAAAEQVRNRG</sequence>
<dbReference type="InterPro" id="IPR007396">
    <property type="entry name" value="TR_PAI2-type"/>
</dbReference>
<evidence type="ECO:0000313" key="2">
    <source>
        <dbReference type="EMBL" id="MFC7340865.1"/>
    </source>
</evidence>
<reference evidence="3" key="1">
    <citation type="journal article" date="2019" name="Int. J. Syst. Evol. Microbiol.">
        <title>The Global Catalogue of Microorganisms (GCM) 10K type strain sequencing project: providing services to taxonomists for standard genome sequencing and annotation.</title>
        <authorList>
            <consortium name="The Broad Institute Genomics Platform"/>
            <consortium name="The Broad Institute Genome Sequencing Center for Infectious Disease"/>
            <person name="Wu L."/>
            <person name="Ma J."/>
        </authorList>
    </citation>
    <scope>NUCLEOTIDE SEQUENCE [LARGE SCALE GENOMIC DNA]</scope>
    <source>
        <strain evidence="3">WLHS5</strain>
    </source>
</reference>
<name>A0ABW2LH30_9PSEU</name>
<evidence type="ECO:0000313" key="3">
    <source>
        <dbReference type="Proteomes" id="UP001596504"/>
    </source>
</evidence>
<gene>
    <name evidence="2" type="ORF">ACFQRI_05515</name>
</gene>
<dbReference type="InterPro" id="IPR012349">
    <property type="entry name" value="Split_barrel_FMN-bd"/>
</dbReference>
<dbReference type="Proteomes" id="UP001596504">
    <property type="component" value="Unassembled WGS sequence"/>
</dbReference>
<dbReference type="Pfam" id="PF04299">
    <property type="entry name" value="FMN_bind_2"/>
    <property type="match status" value="1"/>
</dbReference>
<feature type="region of interest" description="Disordered" evidence="1">
    <location>
        <begin position="188"/>
        <end position="207"/>
    </location>
</feature>
<accession>A0ABW2LH30</accession>
<proteinExistence type="predicted"/>
<dbReference type="SUPFAM" id="SSF50475">
    <property type="entry name" value="FMN-binding split barrel"/>
    <property type="match status" value="1"/>
</dbReference>